<evidence type="ECO:0000313" key="1">
    <source>
        <dbReference type="EMBL" id="AFQ20068.1"/>
    </source>
</evidence>
<name>A0A9W3JH80_BACTU</name>
<dbReference type="AlphaFoldDB" id="A0A9W3JH80"/>
<accession>A0A9W3JH80</accession>
<dbReference type="Proteomes" id="UP000005259">
    <property type="component" value="Plasmid p06"/>
</dbReference>
<dbReference type="RefSeq" id="WP_000063381.1">
    <property type="nucleotide sequence ID" value="NC_018489.1"/>
</dbReference>
<organism evidence="1 2">
    <name type="scientific">Bacillus thuringiensis HD-771</name>
    <dbReference type="NCBI Taxonomy" id="1218175"/>
    <lineage>
        <taxon>Bacteria</taxon>
        <taxon>Bacillati</taxon>
        <taxon>Bacillota</taxon>
        <taxon>Bacilli</taxon>
        <taxon>Bacillales</taxon>
        <taxon>Bacillaceae</taxon>
        <taxon>Bacillus</taxon>
        <taxon>Bacillus cereus group</taxon>
    </lineage>
</organism>
<proteinExistence type="predicted"/>
<evidence type="ECO:0000313" key="2">
    <source>
        <dbReference type="Proteomes" id="UP000005259"/>
    </source>
</evidence>
<keyword evidence="1" id="KW-0614">Plasmid</keyword>
<dbReference type="EMBL" id="CP003758">
    <property type="protein sequence ID" value="AFQ20068.1"/>
    <property type="molecule type" value="Genomic_DNA"/>
</dbReference>
<sequence>MSNAFKPTYMTSNDYVRSKEDIKALERELGMTPGQLYKTRWTDIKTLDMAGKLHENDMNVLFTRMKVYDPSLYDYVLNSECQIVHKSELYDNQMRERARRIRNLL</sequence>
<gene>
    <name evidence="1" type="ORF">BTG_33695</name>
</gene>
<geneLocation type="plasmid" evidence="1 2">
    <name>p06</name>
</geneLocation>
<dbReference type="KEGG" id="bti:BTG_33695"/>
<reference evidence="1 2" key="1">
    <citation type="submission" date="2012-08" db="EMBL/GenBank/DDBJ databases">
        <authorList>
            <person name="Doggett N."/>
            <person name="Teshima H."/>
            <person name="Bruce D."/>
            <person name="Detter J.C."/>
            <person name="Johnson S.L."/>
            <person name="Han C."/>
        </authorList>
    </citation>
    <scope>NUCLEOTIDE SEQUENCE [LARGE SCALE GENOMIC DNA]</scope>
    <source>
        <strain evidence="1 2">HD-771</strain>
        <plasmid evidence="1 2">p06</plasmid>
    </source>
</reference>
<protein>
    <submittedName>
        <fullName evidence="1">Uncharacterized protein</fullName>
    </submittedName>
</protein>